<reference evidence="1 2" key="2">
    <citation type="submission" date="2009-02" db="EMBL/GenBank/DDBJ databases">
        <title>Draft genome sequence of Clostridium methylpentosum (DSM 5476).</title>
        <authorList>
            <person name="Sudarsanam P."/>
            <person name="Ley R."/>
            <person name="Guruge J."/>
            <person name="Turnbaugh P.J."/>
            <person name="Mahowald M."/>
            <person name="Liep D."/>
            <person name="Gordon J."/>
        </authorList>
    </citation>
    <scope>NUCLEOTIDE SEQUENCE [LARGE SCALE GENOMIC DNA]</scope>
    <source>
        <strain evidence="1 2">DSM 5476</strain>
    </source>
</reference>
<comment type="caution">
    <text evidence="1">The sequence shown here is derived from an EMBL/GenBank/DDBJ whole genome shotgun (WGS) entry which is preliminary data.</text>
</comment>
<reference evidence="1 2" key="1">
    <citation type="submission" date="2009-01" db="EMBL/GenBank/DDBJ databases">
        <authorList>
            <person name="Fulton L."/>
            <person name="Clifton S."/>
            <person name="Fulton B."/>
            <person name="Xu J."/>
            <person name="Minx P."/>
            <person name="Pepin K.H."/>
            <person name="Johnson M."/>
            <person name="Bhonagiri V."/>
            <person name="Nash W.E."/>
            <person name="Mardis E.R."/>
            <person name="Wilson R.K."/>
        </authorList>
    </citation>
    <scope>NUCLEOTIDE SEQUENCE [LARGE SCALE GENOMIC DNA]</scope>
    <source>
        <strain evidence="1 2">DSM 5476</strain>
    </source>
</reference>
<dbReference type="STRING" id="537013.CLOSTMETH_01271"/>
<name>C0EBQ3_9FIRM</name>
<accession>C0EBQ3</accession>
<dbReference type="Proteomes" id="UP000003340">
    <property type="component" value="Unassembled WGS sequence"/>
</dbReference>
<dbReference type="AlphaFoldDB" id="C0EBQ3"/>
<proteinExistence type="predicted"/>
<gene>
    <name evidence="1" type="ORF">CLOSTMETH_01271</name>
</gene>
<evidence type="ECO:0000313" key="1">
    <source>
        <dbReference type="EMBL" id="EEG31107.1"/>
    </source>
</evidence>
<evidence type="ECO:0000313" key="2">
    <source>
        <dbReference type="Proteomes" id="UP000003340"/>
    </source>
</evidence>
<sequence>MKYSEKSPFIDYFSFFHVAAILIYNWKSRWCINQTGGHQKPYSTLFSQFFPRSTAPVKYRTKADFVFISPQ</sequence>
<organism evidence="1 2">
    <name type="scientific">[Clostridium] methylpentosum DSM 5476</name>
    <dbReference type="NCBI Taxonomy" id="537013"/>
    <lineage>
        <taxon>Bacteria</taxon>
        <taxon>Bacillati</taxon>
        <taxon>Bacillota</taxon>
        <taxon>Clostridia</taxon>
        <taxon>Eubacteriales</taxon>
        <taxon>Oscillospiraceae</taxon>
        <taxon>Oscillospiraceae incertae sedis</taxon>
    </lineage>
</organism>
<protein>
    <submittedName>
        <fullName evidence="1">Uncharacterized protein</fullName>
    </submittedName>
</protein>
<dbReference type="HOGENOM" id="CLU_2732911_0_0_9"/>
<keyword evidence="2" id="KW-1185">Reference proteome</keyword>
<dbReference type="EMBL" id="ACEC01000044">
    <property type="protein sequence ID" value="EEG31107.1"/>
    <property type="molecule type" value="Genomic_DNA"/>
</dbReference>